<feature type="domain" description="UvrD-like helicase ATP-binding" evidence="7">
    <location>
        <begin position="8"/>
        <end position="281"/>
    </location>
</feature>
<evidence type="ECO:0000259" key="7">
    <source>
        <dbReference type="PROSITE" id="PS51198"/>
    </source>
</evidence>
<dbReference type="Proteomes" id="UP000292110">
    <property type="component" value="Unassembled WGS sequence"/>
</dbReference>
<keyword evidence="2 6" id="KW-0378">Hydrolase</keyword>
<organism evidence="8 9">
    <name type="scientific">Acinetobacter halotolerans</name>
    <dbReference type="NCBI Taxonomy" id="1752076"/>
    <lineage>
        <taxon>Bacteria</taxon>
        <taxon>Pseudomonadati</taxon>
        <taxon>Pseudomonadota</taxon>
        <taxon>Gammaproteobacteria</taxon>
        <taxon>Moraxellales</taxon>
        <taxon>Moraxellaceae</taxon>
        <taxon>Acinetobacter</taxon>
    </lineage>
</organism>
<evidence type="ECO:0000256" key="2">
    <source>
        <dbReference type="ARBA" id="ARBA00022801"/>
    </source>
</evidence>
<dbReference type="RefSeq" id="WP_130162097.1">
    <property type="nucleotide sequence ID" value="NZ_SGIM01000006.1"/>
</dbReference>
<feature type="binding site" evidence="6">
    <location>
        <begin position="29"/>
        <end position="36"/>
    </location>
    <ligand>
        <name>ATP</name>
        <dbReference type="ChEBI" id="CHEBI:30616"/>
    </ligand>
</feature>
<reference evidence="8 9" key="1">
    <citation type="submission" date="2019-02" db="EMBL/GenBank/DDBJ databases">
        <title>The draft genome of Acinetobacter halotolerans strain JCM 31009.</title>
        <authorList>
            <person name="Qin J."/>
            <person name="Feng Y."/>
            <person name="Nemec A."/>
            <person name="Zong Z."/>
        </authorList>
    </citation>
    <scope>NUCLEOTIDE SEQUENCE [LARGE SCALE GENOMIC DNA]</scope>
    <source>
        <strain evidence="8 9">JCM 31009</strain>
    </source>
</reference>
<keyword evidence="9" id="KW-1185">Reference proteome</keyword>
<name>A0A4Q6X949_9GAMM</name>
<evidence type="ECO:0000256" key="1">
    <source>
        <dbReference type="ARBA" id="ARBA00022741"/>
    </source>
</evidence>
<dbReference type="GO" id="GO:0043138">
    <property type="term" value="F:3'-5' DNA helicase activity"/>
    <property type="evidence" value="ECO:0007669"/>
    <property type="project" value="TreeGrafter"/>
</dbReference>
<evidence type="ECO:0000313" key="9">
    <source>
        <dbReference type="Proteomes" id="UP000292110"/>
    </source>
</evidence>
<dbReference type="Pfam" id="PF00580">
    <property type="entry name" value="UvrD-helicase"/>
    <property type="match status" value="1"/>
</dbReference>
<keyword evidence="1 6" id="KW-0547">Nucleotide-binding</keyword>
<evidence type="ECO:0000313" key="8">
    <source>
        <dbReference type="EMBL" id="RZF52711.1"/>
    </source>
</evidence>
<dbReference type="PANTHER" id="PTHR11070:SF2">
    <property type="entry name" value="ATP-DEPENDENT DNA HELICASE SRS2"/>
    <property type="match status" value="1"/>
</dbReference>
<evidence type="ECO:0000256" key="3">
    <source>
        <dbReference type="ARBA" id="ARBA00022806"/>
    </source>
</evidence>
<dbReference type="InterPro" id="IPR000212">
    <property type="entry name" value="DNA_helicase_UvrD/REP"/>
</dbReference>
<sequence>MKSVDAVVLEDLIFDYVSSSPPQSFVLYAGAGAGKTHTLHQTLKKIKENILLSLSRENKKLAVITYTNAACDEIKERINFDSNFFVSTIHSFAWSLISPFTKEIKEIIRERLKETISDEEEALSKSRNLNNKTSLGRQERIKKSLKRLSSLESTRRFSYNPNSSNVEESSLEHSEVIDIFSKLLIEKKSFKKILVNKYPILFLDEAQDTYEKVIDALVQTQIEFHNQFVIGLFGDNMQRIFTNNKKDLDTFAPENWRRPQKVENWRCPKRVVKLINKIRFDADKFQQESKVSFDGVVRCLIIDSNNPSLDKLLVEDEICKIMGGVTNDDKWNSRSEIKTLILEHHMAATRSGFHIFYKPLYDSALRNKLSSADTQSLRFLVGTFCEFINSIISKNDFNIIKILRTSSDVFRNFSIIEDQLSYLKIIRDKKNELFNLLTDSNNSIKIILNYIYENSLLNIPPLLLQALILDSHALDEDNMSSELIAYSQALDAKIDQLFKYASYIDGSSAFDTHQGVKGLQFERVMAIIDDDEAGGFLFDYEKFLGIKELSASDIKNESLGLDSALSRTRRLFYVICSRAEKSLAVVCYTKSPMFLKDRLIEKEWFLESEIHLV</sequence>
<dbReference type="GO" id="GO:0000725">
    <property type="term" value="P:recombinational repair"/>
    <property type="evidence" value="ECO:0007669"/>
    <property type="project" value="TreeGrafter"/>
</dbReference>
<keyword evidence="3 6" id="KW-0347">Helicase</keyword>
<evidence type="ECO:0000256" key="6">
    <source>
        <dbReference type="PROSITE-ProRule" id="PRU00560"/>
    </source>
</evidence>
<dbReference type="AlphaFoldDB" id="A0A4Q6X949"/>
<accession>A0A4Q6X949</accession>
<dbReference type="PANTHER" id="PTHR11070">
    <property type="entry name" value="UVRD / RECB / PCRA DNA HELICASE FAMILY MEMBER"/>
    <property type="match status" value="1"/>
</dbReference>
<dbReference type="InterPro" id="IPR014016">
    <property type="entry name" value="UvrD-like_ATP-bd"/>
</dbReference>
<protein>
    <recommendedName>
        <fullName evidence="5">DNA 3'-5' helicase II</fullName>
    </recommendedName>
</protein>
<evidence type="ECO:0000256" key="4">
    <source>
        <dbReference type="ARBA" id="ARBA00022840"/>
    </source>
</evidence>
<evidence type="ECO:0000256" key="5">
    <source>
        <dbReference type="ARBA" id="ARBA00034923"/>
    </source>
</evidence>
<comment type="caution">
    <text evidence="8">The sequence shown here is derived from an EMBL/GenBank/DDBJ whole genome shotgun (WGS) entry which is preliminary data.</text>
</comment>
<keyword evidence="4 6" id="KW-0067">ATP-binding</keyword>
<dbReference type="GO" id="GO:0003677">
    <property type="term" value="F:DNA binding"/>
    <property type="evidence" value="ECO:0007669"/>
    <property type="project" value="InterPro"/>
</dbReference>
<dbReference type="EMBL" id="SGIM01000006">
    <property type="protein sequence ID" value="RZF52711.1"/>
    <property type="molecule type" value="Genomic_DNA"/>
</dbReference>
<dbReference type="SUPFAM" id="SSF52540">
    <property type="entry name" value="P-loop containing nucleoside triphosphate hydrolases"/>
    <property type="match status" value="1"/>
</dbReference>
<dbReference type="Gene3D" id="3.40.50.300">
    <property type="entry name" value="P-loop containing nucleotide triphosphate hydrolases"/>
    <property type="match status" value="2"/>
</dbReference>
<dbReference type="PROSITE" id="PS51198">
    <property type="entry name" value="UVRD_HELICASE_ATP_BIND"/>
    <property type="match status" value="1"/>
</dbReference>
<dbReference type="GO" id="GO:0005524">
    <property type="term" value="F:ATP binding"/>
    <property type="evidence" value="ECO:0007669"/>
    <property type="project" value="UniProtKB-UniRule"/>
</dbReference>
<dbReference type="GO" id="GO:0016787">
    <property type="term" value="F:hydrolase activity"/>
    <property type="evidence" value="ECO:0007669"/>
    <property type="project" value="UniProtKB-UniRule"/>
</dbReference>
<proteinExistence type="predicted"/>
<dbReference type="InterPro" id="IPR027417">
    <property type="entry name" value="P-loop_NTPase"/>
</dbReference>
<gene>
    <name evidence="8" type="ORF">EXE30_09075</name>
</gene>